<protein>
    <submittedName>
        <fullName evidence="1">(rape) hypothetical protein</fullName>
    </submittedName>
</protein>
<proteinExistence type="predicted"/>
<sequence>MDNLVKCIQDGFSFSNSHFTGGVSKADASPMREEAKKKRKENLSRKTAKVNLKQPGADALDADYVATTVKNSVSADLCMMGDQHNPVRSSNPMGGSAPFDACNIIPNAMRFANNDTSQTNKAEVAHAGAANENVGGEDMAGNNRTAPSRAGVVNNSASPLVDMLPIPICDVNAFHIKDVPDVDNGDQPMNEDAPVPLSDIDAHVPPIGKASDQNVIDVGSLSLDSRELSAIVDMSSHLPAKVVDVLIHHTRSMFLSNSEQIQSRNSVFLDKKFVSLLAKTFTKFSKSSKKESFRFPPSLCEYVVIVLDCNTSLRMDGMITNELHPISQMFPYLLRQAGKQLSAKYLKTLTIERPSPSVGGVDVSNYITPDVLDVKVERIAVMIYEENLGVL</sequence>
<dbReference type="AlphaFoldDB" id="A0A816KEP5"/>
<evidence type="ECO:0000313" key="1">
    <source>
        <dbReference type="EMBL" id="CAF1916437.1"/>
    </source>
</evidence>
<accession>A0A816KEP5</accession>
<dbReference type="Proteomes" id="UP001295469">
    <property type="component" value="Chromosome C02"/>
</dbReference>
<dbReference type="EMBL" id="HG994366">
    <property type="protein sequence ID" value="CAF1916437.1"/>
    <property type="molecule type" value="Genomic_DNA"/>
</dbReference>
<reference evidence="1" key="1">
    <citation type="submission" date="2021-01" db="EMBL/GenBank/DDBJ databases">
        <authorList>
            <consortium name="Genoscope - CEA"/>
            <person name="William W."/>
        </authorList>
    </citation>
    <scope>NUCLEOTIDE SEQUENCE</scope>
</reference>
<organism evidence="1">
    <name type="scientific">Brassica napus</name>
    <name type="common">Rape</name>
    <dbReference type="NCBI Taxonomy" id="3708"/>
    <lineage>
        <taxon>Eukaryota</taxon>
        <taxon>Viridiplantae</taxon>
        <taxon>Streptophyta</taxon>
        <taxon>Embryophyta</taxon>
        <taxon>Tracheophyta</taxon>
        <taxon>Spermatophyta</taxon>
        <taxon>Magnoliopsida</taxon>
        <taxon>eudicotyledons</taxon>
        <taxon>Gunneridae</taxon>
        <taxon>Pentapetalae</taxon>
        <taxon>rosids</taxon>
        <taxon>malvids</taxon>
        <taxon>Brassicales</taxon>
        <taxon>Brassicaceae</taxon>
        <taxon>Brassiceae</taxon>
        <taxon>Brassica</taxon>
    </lineage>
</organism>
<gene>
    <name evidence="1" type="ORF">DARMORV10_C02P39590.1</name>
</gene>
<name>A0A816KEP5_BRANA</name>